<comment type="caution">
    <text evidence="5">The sequence shown here is derived from an EMBL/GenBank/DDBJ whole genome shotgun (WGS) entry which is preliminary data.</text>
</comment>
<dbReference type="Gene3D" id="1.10.10.10">
    <property type="entry name" value="Winged helix-like DNA-binding domain superfamily/Winged helix DNA-binding domain"/>
    <property type="match status" value="1"/>
</dbReference>
<dbReference type="PANTHER" id="PTHR34580:SF1">
    <property type="entry name" value="PROTEIN PAFC"/>
    <property type="match status" value="1"/>
</dbReference>
<evidence type="ECO:0000313" key="5">
    <source>
        <dbReference type="EMBL" id="MCK9876641.1"/>
    </source>
</evidence>
<protein>
    <submittedName>
        <fullName evidence="5">WYL domain-containing protein</fullName>
    </submittedName>
</protein>
<sequence length="270" mass="28151">MPHPDRLTAIVEELRRAGPAGRTAASLAARLDVSVRTIRRDLLDLQKAGVSVGGVSGPGGGYVLAQHATVPPVTFTQGQAGAAAVALAVGGGPFTRDGAMALEKLLDSLPPAQQQQVAERAAGPAAGSPVLMRTPLAVTVEEALRTGQVLLIDYQDAAGSRTVGRPIEPALVALTGGQWYLLAWCLERRGPRWFRWDRISRAVNTGRPVQERDPFTYFTAPPPSVRRPRPPQPGNSAGAGQGEPPAGTVESIRAVSRDGSASPASSVAPT</sequence>
<reference evidence="5 6" key="1">
    <citation type="submission" date="2022-04" db="EMBL/GenBank/DDBJ databases">
        <title>Genome diversity in the genus Frankia.</title>
        <authorList>
            <person name="Carlos-Shanley C."/>
            <person name="Hahn D."/>
        </authorList>
    </citation>
    <scope>NUCLEOTIDE SEQUENCE [LARGE SCALE GENOMIC DNA]</scope>
    <source>
        <strain evidence="5 6">Ag45/Mut15</strain>
    </source>
</reference>
<proteinExistence type="predicted"/>
<dbReference type="Proteomes" id="UP001201873">
    <property type="component" value="Unassembled WGS sequence"/>
</dbReference>
<dbReference type="PROSITE" id="PS52050">
    <property type="entry name" value="WYL"/>
    <property type="match status" value="1"/>
</dbReference>
<name>A0ABT0JYN3_9ACTN</name>
<evidence type="ECO:0000256" key="1">
    <source>
        <dbReference type="ARBA" id="ARBA00023015"/>
    </source>
</evidence>
<gene>
    <name evidence="5" type="ORF">MXD59_12775</name>
</gene>
<feature type="domain" description="HTH deoR-type" evidence="4">
    <location>
        <begin position="6"/>
        <end position="57"/>
    </location>
</feature>
<evidence type="ECO:0000256" key="3">
    <source>
        <dbReference type="SAM" id="MobiDB-lite"/>
    </source>
</evidence>
<evidence type="ECO:0000256" key="2">
    <source>
        <dbReference type="ARBA" id="ARBA00023163"/>
    </source>
</evidence>
<feature type="compositionally biased region" description="Pro residues" evidence="3">
    <location>
        <begin position="220"/>
        <end position="233"/>
    </location>
</feature>
<dbReference type="EMBL" id="JALKFT010000010">
    <property type="protein sequence ID" value="MCK9876641.1"/>
    <property type="molecule type" value="Genomic_DNA"/>
</dbReference>
<dbReference type="InterPro" id="IPR013196">
    <property type="entry name" value="HTH_11"/>
</dbReference>
<dbReference type="PANTHER" id="PTHR34580">
    <property type="match status" value="1"/>
</dbReference>
<dbReference type="Pfam" id="PF13280">
    <property type="entry name" value="WYL"/>
    <property type="match status" value="1"/>
</dbReference>
<keyword evidence="1" id="KW-0805">Transcription regulation</keyword>
<evidence type="ECO:0000313" key="6">
    <source>
        <dbReference type="Proteomes" id="UP001201873"/>
    </source>
</evidence>
<accession>A0ABT0JYN3</accession>
<dbReference type="SMART" id="SM00420">
    <property type="entry name" value="HTH_DEOR"/>
    <property type="match status" value="1"/>
</dbReference>
<dbReference type="InterPro" id="IPR036388">
    <property type="entry name" value="WH-like_DNA-bd_sf"/>
</dbReference>
<keyword evidence="2" id="KW-0804">Transcription</keyword>
<evidence type="ECO:0000259" key="4">
    <source>
        <dbReference type="SMART" id="SM00420"/>
    </source>
</evidence>
<dbReference type="InterPro" id="IPR001034">
    <property type="entry name" value="DeoR_HTH"/>
</dbReference>
<dbReference type="InterPro" id="IPR051534">
    <property type="entry name" value="CBASS_pafABC_assoc_protein"/>
</dbReference>
<feature type="region of interest" description="Disordered" evidence="3">
    <location>
        <begin position="212"/>
        <end position="270"/>
    </location>
</feature>
<organism evidence="5 6">
    <name type="scientific">Frankia umida</name>
    <dbReference type="NCBI Taxonomy" id="573489"/>
    <lineage>
        <taxon>Bacteria</taxon>
        <taxon>Bacillati</taxon>
        <taxon>Actinomycetota</taxon>
        <taxon>Actinomycetes</taxon>
        <taxon>Frankiales</taxon>
        <taxon>Frankiaceae</taxon>
        <taxon>Frankia</taxon>
    </lineage>
</organism>
<dbReference type="SUPFAM" id="SSF46785">
    <property type="entry name" value="Winged helix' DNA-binding domain"/>
    <property type="match status" value="1"/>
</dbReference>
<dbReference type="Pfam" id="PF08279">
    <property type="entry name" value="HTH_11"/>
    <property type="match status" value="1"/>
</dbReference>
<dbReference type="InterPro" id="IPR026881">
    <property type="entry name" value="WYL_dom"/>
</dbReference>
<dbReference type="RefSeq" id="WP_248824870.1">
    <property type="nucleotide sequence ID" value="NZ_JALKFT010000010.1"/>
</dbReference>
<keyword evidence="6" id="KW-1185">Reference proteome</keyword>
<dbReference type="InterPro" id="IPR036390">
    <property type="entry name" value="WH_DNA-bd_sf"/>
</dbReference>